<name>A0A699V738_TANCI</name>
<sequence length="90" mass="10338">MAPLTFADIHNMIVFLTKSDASEGFDQILDFLTAHTIHYALMVNPTIYVSCIKQFWASILIKKSNDVMKLQALIDRKKVIIKEDTIRQIL</sequence>
<accession>A0A699V738</accession>
<organism evidence="1">
    <name type="scientific">Tanacetum cinerariifolium</name>
    <name type="common">Dalmatian daisy</name>
    <name type="synonym">Chrysanthemum cinerariifolium</name>
    <dbReference type="NCBI Taxonomy" id="118510"/>
    <lineage>
        <taxon>Eukaryota</taxon>
        <taxon>Viridiplantae</taxon>
        <taxon>Streptophyta</taxon>
        <taxon>Embryophyta</taxon>
        <taxon>Tracheophyta</taxon>
        <taxon>Spermatophyta</taxon>
        <taxon>Magnoliopsida</taxon>
        <taxon>eudicotyledons</taxon>
        <taxon>Gunneridae</taxon>
        <taxon>Pentapetalae</taxon>
        <taxon>asterids</taxon>
        <taxon>campanulids</taxon>
        <taxon>Asterales</taxon>
        <taxon>Asteraceae</taxon>
        <taxon>Asteroideae</taxon>
        <taxon>Anthemideae</taxon>
        <taxon>Anthemidinae</taxon>
        <taxon>Tanacetum</taxon>
    </lineage>
</organism>
<protein>
    <recommendedName>
        <fullName evidence="2">Xylulose kinase-1</fullName>
    </recommendedName>
</protein>
<gene>
    <name evidence="1" type="ORF">Tci_901882</name>
</gene>
<dbReference type="EMBL" id="BKCJ011399111">
    <property type="protein sequence ID" value="GFD29913.1"/>
    <property type="molecule type" value="Genomic_DNA"/>
</dbReference>
<evidence type="ECO:0000313" key="1">
    <source>
        <dbReference type="EMBL" id="GFD29913.1"/>
    </source>
</evidence>
<comment type="caution">
    <text evidence="1">The sequence shown here is derived from an EMBL/GenBank/DDBJ whole genome shotgun (WGS) entry which is preliminary data.</text>
</comment>
<proteinExistence type="predicted"/>
<dbReference type="AlphaFoldDB" id="A0A699V738"/>
<reference evidence="1" key="1">
    <citation type="journal article" date="2019" name="Sci. Rep.">
        <title>Draft genome of Tanacetum cinerariifolium, the natural source of mosquito coil.</title>
        <authorList>
            <person name="Yamashiro T."/>
            <person name="Shiraishi A."/>
            <person name="Satake H."/>
            <person name="Nakayama K."/>
        </authorList>
    </citation>
    <scope>NUCLEOTIDE SEQUENCE</scope>
</reference>
<evidence type="ECO:0008006" key="2">
    <source>
        <dbReference type="Google" id="ProtNLM"/>
    </source>
</evidence>